<dbReference type="Proteomes" id="UP000000763">
    <property type="component" value="Chromosome 2"/>
</dbReference>
<proteinExistence type="predicted"/>
<name>Q6YVW8_ORYSJ</name>
<feature type="region of interest" description="Disordered" evidence="1">
    <location>
        <begin position="1"/>
        <end position="20"/>
    </location>
</feature>
<protein>
    <submittedName>
        <fullName evidence="2">Uncharacterized protein</fullName>
    </submittedName>
</protein>
<reference evidence="3" key="2">
    <citation type="journal article" date="2008" name="Nucleic Acids Res.">
        <title>The rice annotation project database (RAP-DB): 2008 update.</title>
        <authorList>
            <consortium name="The rice annotation project (RAP)"/>
        </authorList>
    </citation>
    <scope>GENOME REANNOTATION</scope>
    <source>
        <strain evidence="3">cv. Nipponbare</strain>
    </source>
</reference>
<accession>Q6YVW8</accession>
<evidence type="ECO:0000256" key="1">
    <source>
        <dbReference type="SAM" id="MobiDB-lite"/>
    </source>
</evidence>
<dbReference type="EMBL" id="AP005808">
    <property type="protein sequence ID" value="BAD16432.1"/>
    <property type="molecule type" value="Genomic_DNA"/>
</dbReference>
<reference evidence="3" key="1">
    <citation type="journal article" date="2005" name="Nature">
        <title>The map-based sequence of the rice genome.</title>
        <authorList>
            <consortium name="International rice genome sequencing project (IRGSP)"/>
            <person name="Matsumoto T."/>
            <person name="Wu J."/>
            <person name="Kanamori H."/>
            <person name="Katayose Y."/>
            <person name="Fujisawa M."/>
            <person name="Namiki N."/>
            <person name="Mizuno H."/>
            <person name="Yamamoto K."/>
            <person name="Antonio B.A."/>
            <person name="Baba T."/>
            <person name="Sakata K."/>
            <person name="Nagamura Y."/>
            <person name="Aoki H."/>
            <person name="Arikawa K."/>
            <person name="Arita K."/>
            <person name="Bito T."/>
            <person name="Chiden Y."/>
            <person name="Fujitsuka N."/>
            <person name="Fukunaka R."/>
            <person name="Hamada M."/>
            <person name="Harada C."/>
            <person name="Hayashi A."/>
            <person name="Hijishita S."/>
            <person name="Honda M."/>
            <person name="Hosokawa S."/>
            <person name="Ichikawa Y."/>
            <person name="Idonuma A."/>
            <person name="Iijima M."/>
            <person name="Ikeda M."/>
            <person name="Ikeno M."/>
            <person name="Ito K."/>
            <person name="Ito S."/>
            <person name="Ito T."/>
            <person name="Ito Y."/>
            <person name="Ito Y."/>
            <person name="Iwabuchi A."/>
            <person name="Kamiya K."/>
            <person name="Karasawa W."/>
            <person name="Kurita K."/>
            <person name="Katagiri S."/>
            <person name="Kikuta A."/>
            <person name="Kobayashi H."/>
            <person name="Kobayashi N."/>
            <person name="Machita K."/>
            <person name="Maehara T."/>
            <person name="Masukawa M."/>
            <person name="Mizubayashi T."/>
            <person name="Mukai Y."/>
            <person name="Nagasaki H."/>
            <person name="Nagata Y."/>
            <person name="Naito S."/>
            <person name="Nakashima M."/>
            <person name="Nakama Y."/>
            <person name="Nakamichi Y."/>
            <person name="Nakamura M."/>
            <person name="Meguro A."/>
            <person name="Negishi M."/>
            <person name="Ohta I."/>
            <person name="Ohta T."/>
            <person name="Okamoto M."/>
            <person name="Ono N."/>
            <person name="Saji S."/>
            <person name="Sakaguchi M."/>
            <person name="Sakai K."/>
            <person name="Shibata M."/>
            <person name="Shimokawa T."/>
            <person name="Song J."/>
            <person name="Takazaki Y."/>
            <person name="Terasawa K."/>
            <person name="Tsugane M."/>
            <person name="Tsuji K."/>
            <person name="Ueda S."/>
            <person name="Waki K."/>
            <person name="Yamagata H."/>
            <person name="Yamamoto M."/>
            <person name="Yamamoto S."/>
            <person name="Yamane H."/>
            <person name="Yoshiki S."/>
            <person name="Yoshihara R."/>
            <person name="Yukawa K."/>
            <person name="Zhong H."/>
            <person name="Yano M."/>
            <person name="Yuan Q."/>
            <person name="Ouyang S."/>
            <person name="Liu J."/>
            <person name="Jones K.M."/>
            <person name="Gansberger K."/>
            <person name="Moffat K."/>
            <person name="Hill J."/>
            <person name="Bera J."/>
            <person name="Fadrosh D."/>
            <person name="Jin S."/>
            <person name="Johri S."/>
            <person name="Kim M."/>
            <person name="Overton L."/>
            <person name="Reardon M."/>
            <person name="Tsitrin T."/>
            <person name="Vuong H."/>
            <person name="Weaver B."/>
            <person name="Ciecko A."/>
            <person name="Tallon L."/>
            <person name="Jackson J."/>
            <person name="Pai G."/>
            <person name="Aken S.V."/>
            <person name="Utterback T."/>
            <person name="Reidmuller S."/>
            <person name="Feldblyum T."/>
            <person name="Hsiao J."/>
            <person name="Zismann V."/>
            <person name="Iobst S."/>
            <person name="de Vazeille A.R."/>
            <person name="Buell C.R."/>
            <person name="Ying K."/>
            <person name="Li Y."/>
            <person name="Lu T."/>
            <person name="Huang Y."/>
            <person name="Zhao Q."/>
            <person name="Feng Q."/>
            <person name="Zhang L."/>
            <person name="Zhu J."/>
            <person name="Weng Q."/>
            <person name="Mu J."/>
            <person name="Lu Y."/>
            <person name="Fan D."/>
            <person name="Liu Y."/>
            <person name="Guan J."/>
            <person name="Zhang Y."/>
            <person name="Yu S."/>
            <person name="Liu X."/>
            <person name="Zhang Y."/>
            <person name="Hong G."/>
            <person name="Han B."/>
            <person name="Choisne N."/>
            <person name="Demange N."/>
            <person name="Orjeda G."/>
            <person name="Samain S."/>
            <person name="Cattolico L."/>
            <person name="Pelletier E."/>
            <person name="Couloux A."/>
            <person name="Segurens B."/>
            <person name="Wincker P."/>
            <person name="D'Hont A."/>
            <person name="Scarpelli C."/>
            <person name="Weissenbach J."/>
            <person name="Salanoubat M."/>
            <person name="Quetier F."/>
            <person name="Yu Y."/>
            <person name="Kim H.R."/>
            <person name="Rambo T."/>
            <person name="Currie J."/>
            <person name="Collura K."/>
            <person name="Luo M."/>
            <person name="Yang T."/>
            <person name="Ammiraju J.S.S."/>
            <person name="Engler F."/>
            <person name="Soderlund C."/>
            <person name="Wing R.A."/>
            <person name="Palmer L.E."/>
            <person name="de la Bastide M."/>
            <person name="Spiegel L."/>
            <person name="Nascimento L."/>
            <person name="Zutavern T."/>
            <person name="O'Shaughnessy A."/>
            <person name="Dike S."/>
            <person name="Dedhia N."/>
            <person name="Preston R."/>
            <person name="Balija V."/>
            <person name="McCombie W.R."/>
            <person name="Chow T."/>
            <person name="Chen H."/>
            <person name="Chung M."/>
            <person name="Chen C."/>
            <person name="Shaw J."/>
            <person name="Wu H."/>
            <person name="Hsiao K."/>
            <person name="Chao Y."/>
            <person name="Chu M."/>
            <person name="Cheng C."/>
            <person name="Hour A."/>
            <person name="Lee P."/>
            <person name="Lin S."/>
            <person name="Lin Y."/>
            <person name="Liou J."/>
            <person name="Liu S."/>
            <person name="Hsing Y."/>
            <person name="Raghuvanshi S."/>
            <person name="Mohanty A."/>
            <person name="Bharti A.K."/>
            <person name="Gaur A."/>
            <person name="Gupta V."/>
            <person name="Kumar D."/>
            <person name="Ravi V."/>
            <person name="Vij S."/>
            <person name="Kapur A."/>
            <person name="Khurana P."/>
            <person name="Khurana P."/>
            <person name="Khurana J.P."/>
            <person name="Tyagi A.K."/>
            <person name="Gaikwad K."/>
            <person name="Singh A."/>
            <person name="Dalal V."/>
            <person name="Srivastava S."/>
            <person name="Dixit A."/>
            <person name="Pal A.K."/>
            <person name="Ghazi I.A."/>
            <person name="Yadav M."/>
            <person name="Pandit A."/>
            <person name="Bhargava A."/>
            <person name="Sureshbabu K."/>
            <person name="Batra K."/>
            <person name="Sharma T.R."/>
            <person name="Mohapatra T."/>
            <person name="Singh N.K."/>
            <person name="Messing J."/>
            <person name="Nelson A.B."/>
            <person name="Fuks G."/>
            <person name="Kavchok S."/>
            <person name="Keizer G."/>
            <person name="Linton E."/>
            <person name="Llaca V."/>
            <person name="Song R."/>
            <person name="Tanyolac B."/>
            <person name="Young S."/>
            <person name="Ho-Il K."/>
            <person name="Hahn J.H."/>
            <person name="Sangsakoo G."/>
            <person name="Vanavichit A."/>
            <person name="de Mattos Luiz.A.T."/>
            <person name="Zimmer P.D."/>
            <person name="Malone G."/>
            <person name="Dellagostin O."/>
            <person name="de Oliveira A.C."/>
            <person name="Bevan M."/>
            <person name="Bancroft I."/>
            <person name="Minx P."/>
            <person name="Cordum H."/>
            <person name="Wilson R."/>
            <person name="Cheng Z."/>
            <person name="Jin W."/>
            <person name="Jiang J."/>
            <person name="Leong S.A."/>
            <person name="Iwama H."/>
            <person name="Gojobori T."/>
            <person name="Itoh T."/>
            <person name="Niimura Y."/>
            <person name="Fujii Y."/>
            <person name="Habara T."/>
            <person name="Sakai H."/>
            <person name="Sato Y."/>
            <person name="Wilson G."/>
            <person name="Kumar K."/>
            <person name="McCouch S."/>
            <person name="Juretic N."/>
            <person name="Hoen D."/>
            <person name="Wright S."/>
            <person name="Bruskiewich R."/>
            <person name="Bureau T."/>
            <person name="Miyao A."/>
            <person name="Hirochika H."/>
            <person name="Nishikawa T."/>
            <person name="Kadowaki K."/>
            <person name="Sugiura M."/>
            <person name="Burr B."/>
            <person name="Sasaki T."/>
        </authorList>
    </citation>
    <scope>NUCLEOTIDE SEQUENCE [LARGE SCALE GENOMIC DNA]</scope>
    <source>
        <strain evidence="3">cv. Nipponbare</strain>
    </source>
</reference>
<organism evidence="2 3">
    <name type="scientific">Oryza sativa subsp. japonica</name>
    <name type="common">Rice</name>
    <dbReference type="NCBI Taxonomy" id="39947"/>
    <lineage>
        <taxon>Eukaryota</taxon>
        <taxon>Viridiplantae</taxon>
        <taxon>Streptophyta</taxon>
        <taxon>Embryophyta</taxon>
        <taxon>Tracheophyta</taxon>
        <taxon>Spermatophyta</taxon>
        <taxon>Magnoliopsida</taxon>
        <taxon>Liliopsida</taxon>
        <taxon>Poales</taxon>
        <taxon>Poaceae</taxon>
        <taxon>BOP clade</taxon>
        <taxon>Oryzoideae</taxon>
        <taxon>Oryzeae</taxon>
        <taxon>Oryzinae</taxon>
        <taxon>Oryza</taxon>
        <taxon>Oryza sativa</taxon>
    </lineage>
</organism>
<sequence>MSSATPTGHHPGFEGGELVSKKSNGSKLAVLVVTAEEGEETVADLRQAFLSFRRAANEQRGNPSLGLVGEKLGGWAMTHRPPLHALLPSGAHCMRWT</sequence>
<evidence type="ECO:0000313" key="2">
    <source>
        <dbReference type="EMBL" id="BAD16432.1"/>
    </source>
</evidence>
<dbReference type="AlphaFoldDB" id="Q6YVW8"/>
<gene>
    <name evidence="2" type="primary">OSJNBb0038F20.22</name>
</gene>
<evidence type="ECO:0000313" key="3">
    <source>
        <dbReference type="Proteomes" id="UP000000763"/>
    </source>
</evidence>